<gene>
    <name evidence="4" type="ORF">H9742_05905</name>
</gene>
<protein>
    <recommendedName>
        <fullName evidence="3">SH3b domain-containing protein</fullName>
    </recommendedName>
</protein>
<evidence type="ECO:0000313" key="4">
    <source>
        <dbReference type="EMBL" id="HIW81054.1"/>
    </source>
</evidence>
<dbReference type="PANTHER" id="PTHR34408:SF1">
    <property type="entry name" value="GLYCOSYL HYDROLASE FAMILY 19 DOMAIN-CONTAINING PROTEIN HI_1415"/>
    <property type="match status" value="1"/>
</dbReference>
<reference evidence="4" key="1">
    <citation type="journal article" date="2021" name="PeerJ">
        <title>Extensive microbial diversity within the chicken gut microbiome revealed by metagenomics and culture.</title>
        <authorList>
            <person name="Gilroy R."/>
            <person name="Ravi A."/>
            <person name="Getino M."/>
            <person name="Pursley I."/>
            <person name="Horton D.L."/>
            <person name="Alikhan N.F."/>
            <person name="Baker D."/>
            <person name="Gharbi K."/>
            <person name="Hall N."/>
            <person name="Watson M."/>
            <person name="Adriaenssens E.M."/>
            <person name="Foster-Nyarko E."/>
            <person name="Jarju S."/>
            <person name="Secka A."/>
            <person name="Antonio M."/>
            <person name="Oren A."/>
            <person name="Chaudhuri R.R."/>
            <person name="La Ragione R."/>
            <person name="Hildebrand F."/>
            <person name="Pallen M.J."/>
        </authorList>
    </citation>
    <scope>NUCLEOTIDE SEQUENCE</scope>
    <source>
        <strain evidence="4">CHK195-6426</strain>
    </source>
</reference>
<dbReference type="Gene3D" id="2.30.30.40">
    <property type="entry name" value="SH3 Domains"/>
    <property type="match status" value="2"/>
</dbReference>
<feature type="compositionally biased region" description="Low complexity" evidence="1">
    <location>
        <begin position="112"/>
        <end position="122"/>
    </location>
</feature>
<evidence type="ECO:0000259" key="3">
    <source>
        <dbReference type="PROSITE" id="PS51781"/>
    </source>
</evidence>
<dbReference type="Proteomes" id="UP000824265">
    <property type="component" value="Unassembled WGS sequence"/>
</dbReference>
<dbReference type="PANTHER" id="PTHR34408">
    <property type="entry name" value="FAMILY PROTEIN, PUTATIVE-RELATED"/>
    <property type="match status" value="1"/>
</dbReference>
<name>A0A9D1R517_9FIRM</name>
<keyword evidence="2" id="KW-1133">Transmembrane helix</keyword>
<dbReference type="PROSITE" id="PS51781">
    <property type="entry name" value="SH3B"/>
    <property type="match status" value="1"/>
</dbReference>
<evidence type="ECO:0000313" key="5">
    <source>
        <dbReference type="Proteomes" id="UP000824265"/>
    </source>
</evidence>
<feature type="compositionally biased region" description="Polar residues" evidence="1">
    <location>
        <begin position="137"/>
        <end position="152"/>
    </location>
</feature>
<feature type="compositionally biased region" description="Acidic residues" evidence="1">
    <location>
        <begin position="123"/>
        <end position="132"/>
    </location>
</feature>
<feature type="compositionally biased region" description="Basic and acidic residues" evidence="1">
    <location>
        <begin position="1"/>
        <end position="16"/>
    </location>
</feature>
<feature type="domain" description="SH3b" evidence="3">
    <location>
        <begin position="190"/>
        <end position="257"/>
    </location>
</feature>
<reference evidence="4" key="2">
    <citation type="submission" date="2021-04" db="EMBL/GenBank/DDBJ databases">
        <authorList>
            <person name="Gilroy R."/>
        </authorList>
    </citation>
    <scope>NUCLEOTIDE SEQUENCE</scope>
    <source>
        <strain evidence="4">CHK195-6426</strain>
    </source>
</reference>
<feature type="compositionally biased region" description="Polar residues" evidence="1">
    <location>
        <begin position="186"/>
        <end position="195"/>
    </location>
</feature>
<sequence>MKGERDKEQREQRASEPDEEWESDTQWEPDAQWELDEEREEEEELGLEENIHLNSKKIFIFVGLLALAILICIPLWILTSRTLSGGASGEHSSEAVTSAEESLVQETEGETQEPAPETQPETTPEETAEASEEGGTMESQASAQEPSGTQESVPEASGTQESSQPQESQSAQGTQGSESLEGGSAMSFTQVSESVTAKDVTNLRTAPDTGDDGNIAGQLRNGETAERTGVNESTGWSRLVYNGQTVYAVTSFLTTDLDYKTPVAPSDPNRITTQDGRVIIFTDCDDYITPKEYVNLRIEPSTSQGDSTVSCQVSNGEVVHRTGYSQDSGWSRVEYNGEVLYVVSSYVTAAQAPSQSEASE</sequence>
<dbReference type="EMBL" id="DXGH01000033">
    <property type="protein sequence ID" value="HIW81054.1"/>
    <property type="molecule type" value="Genomic_DNA"/>
</dbReference>
<dbReference type="SMART" id="SM00287">
    <property type="entry name" value="SH3b"/>
    <property type="match status" value="2"/>
</dbReference>
<feature type="compositionally biased region" description="Low complexity" evidence="1">
    <location>
        <begin position="157"/>
        <end position="173"/>
    </location>
</feature>
<dbReference type="AlphaFoldDB" id="A0A9D1R517"/>
<evidence type="ECO:0000256" key="2">
    <source>
        <dbReference type="SAM" id="Phobius"/>
    </source>
</evidence>
<accession>A0A9D1R517</accession>
<organism evidence="4 5">
    <name type="scientific">Candidatus Acetatifactor stercoripullorum</name>
    <dbReference type="NCBI Taxonomy" id="2838414"/>
    <lineage>
        <taxon>Bacteria</taxon>
        <taxon>Bacillati</taxon>
        <taxon>Bacillota</taxon>
        <taxon>Clostridia</taxon>
        <taxon>Lachnospirales</taxon>
        <taxon>Lachnospiraceae</taxon>
        <taxon>Acetatifactor</taxon>
    </lineage>
</organism>
<feature type="compositionally biased region" description="Acidic residues" evidence="1">
    <location>
        <begin position="17"/>
        <end position="42"/>
    </location>
</feature>
<evidence type="ECO:0000256" key="1">
    <source>
        <dbReference type="SAM" id="MobiDB-lite"/>
    </source>
</evidence>
<comment type="caution">
    <text evidence="4">The sequence shown here is derived from an EMBL/GenBank/DDBJ whole genome shotgun (WGS) entry which is preliminary data.</text>
</comment>
<feature type="region of interest" description="Disordered" evidence="1">
    <location>
        <begin position="1"/>
        <end position="42"/>
    </location>
</feature>
<keyword evidence="2" id="KW-0812">Transmembrane</keyword>
<proteinExistence type="predicted"/>
<feature type="region of interest" description="Disordered" evidence="1">
    <location>
        <begin position="83"/>
        <end position="230"/>
    </location>
</feature>
<dbReference type="InterPro" id="IPR052354">
    <property type="entry name" value="Cell_Wall_Dynamics_Protein"/>
</dbReference>
<feature type="transmembrane region" description="Helical" evidence="2">
    <location>
        <begin position="58"/>
        <end position="78"/>
    </location>
</feature>
<dbReference type="InterPro" id="IPR003646">
    <property type="entry name" value="SH3-like_bac-type"/>
</dbReference>
<keyword evidence="2" id="KW-0472">Membrane</keyword>